<comment type="function">
    <text evidence="7">Converts acetoacetate to acetoacetyl-CoA in the cytosol.</text>
</comment>
<feature type="region of interest" description="Disordered" evidence="8">
    <location>
        <begin position="1"/>
        <end position="29"/>
    </location>
</feature>
<dbReference type="EnsemblMetazoa" id="BGLB014268-RC">
    <property type="protein sequence ID" value="BGLB014268-PC"/>
    <property type="gene ID" value="BGLB014268"/>
</dbReference>
<comment type="subcellular location">
    <subcellularLocation>
        <location evidence="7">Cytoplasm</location>
        <location evidence="7">Cytosol</location>
    </subcellularLocation>
</comment>
<dbReference type="Pfam" id="PF00501">
    <property type="entry name" value="AMP-binding"/>
    <property type="match status" value="1"/>
</dbReference>
<evidence type="ECO:0000256" key="7">
    <source>
        <dbReference type="RuleBase" id="RU367019"/>
    </source>
</evidence>
<dbReference type="PANTHER" id="PTHR42921:SF1">
    <property type="entry name" value="ACETOACETYL-COA SYNTHETASE"/>
    <property type="match status" value="1"/>
</dbReference>
<dbReference type="STRING" id="6526.A0A2C9K6W2"/>
<organism evidence="11 12">
    <name type="scientific">Biomphalaria glabrata</name>
    <name type="common">Bloodfluke planorb</name>
    <name type="synonym">Freshwater snail</name>
    <dbReference type="NCBI Taxonomy" id="6526"/>
    <lineage>
        <taxon>Eukaryota</taxon>
        <taxon>Metazoa</taxon>
        <taxon>Spiralia</taxon>
        <taxon>Lophotrochozoa</taxon>
        <taxon>Mollusca</taxon>
        <taxon>Gastropoda</taxon>
        <taxon>Heterobranchia</taxon>
        <taxon>Euthyneura</taxon>
        <taxon>Panpulmonata</taxon>
        <taxon>Hygrophila</taxon>
        <taxon>Lymnaeoidea</taxon>
        <taxon>Planorbidae</taxon>
        <taxon>Biomphalaria</taxon>
    </lineage>
</organism>
<evidence type="ECO:0000256" key="4">
    <source>
        <dbReference type="ARBA" id="ARBA00022598"/>
    </source>
</evidence>
<dbReference type="RefSeq" id="XP_013064717.2">
    <property type="nucleotide sequence ID" value="XM_013209263.2"/>
</dbReference>
<keyword evidence="7" id="KW-0443">Lipid metabolism</keyword>
<dbReference type="GO" id="GO:0030729">
    <property type="term" value="F:acetoacetate-CoA ligase activity"/>
    <property type="evidence" value="ECO:0007669"/>
    <property type="project" value="UniProtKB-UniRule"/>
</dbReference>
<evidence type="ECO:0000313" key="11">
    <source>
        <dbReference type="EnsemblMetazoa" id="BGLB014268-PB"/>
    </source>
</evidence>
<dbReference type="GO" id="GO:0006631">
    <property type="term" value="P:fatty acid metabolic process"/>
    <property type="evidence" value="ECO:0007669"/>
    <property type="project" value="UniProtKB-UniRule"/>
</dbReference>
<dbReference type="InterPro" id="IPR032387">
    <property type="entry name" value="ACAS_N"/>
</dbReference>
<evidence type="ECO:0000256" key="6">
    <source>
        <dbReference type="ARBA" id="ARBA00022840"/>
    </source>
</evidence>
<keyword evidence="7" id="KW-0963">Cytoplasm</keyword>
<dbReference type="Pfam" id="PF16177">
    <property type="entry name" value="ACAS_N"/>
    <property type="match status" value="1"/>
</dbReference>
<dbReference type="InterPro" id="IPR045851">
    <property type="entry name" value="AMP-bd_C_sf"/>
</dbReference>
<evidence type="ECO:0000259" key="10">
    <source>
        <dbReference type="Pfam" id="PF16177"/>
    </source>
</evidence>
<gene>
    <name evidence="11" type="primary">106053669</name>
</gene>
<evidence type="ECO:0000256" key="8">
    <source>
        <dbReference type="SAM" id="MobiDB-lite"/>
    </source>
</evidence>
<dbReference type="Gene3D" id="3.40.50.12780">
    <property type="entry name" value="N-terminal domain of ligase-like"/>
    <property type="match status" value="1"/>
</dbReference>
<dbReference type="VEuPathDB" id="VectorBase:BGLB014268"/>
<sequence length="679" mass="75850">MITSESENSLTNSKDHDSTRKPQQMWAPKNDKITQMDKLRELINQKYGVQLNSYRDLHRWSCDNYPEFWGEVWAYADIIHSKPYDEVIDKKLNISAIPEWFKGSRLNFAENLLRYDDDKVAIYATGEGQNEIKQKTFRELRQSVAQFASAMKKYGVEKGDRVVGYIPNCMEAVECMLAASSIGAIWSSTSPDFGVVGVLERFTQIRPKLIFSVNAVNYNGKVHSHMEKLEQVVKGLPDLEKVVIIPFVTGRAVDLTIVPHSITLEEFLQAGLEKGQVPKLVFEQLPFNHPLVIMYSSGTTGVPKCMVHSAGGTLMKHLSEHLFHGNMDRSDIMLYYTTAGWMMWNWMVTALAVGSAIVLYDGSPLVPHPNILWDIVDKLGVTILGTGAKWLAVLEDKGVKPKGTHSLASLKAILSTGSPLKTQSFDYVYRDIKSNVLLGSISGGTDIIACFMGQNWTVPVYRGEIQCLLLGCDMQSWHETGKPVWNQDGELVCLTPFPSMPVYFWNDDDGTKYKKAYFNKFPNIWAHGDYCLINSETGGVLMLGRSDGTLNPNGVRFGSAEIYHVVESFKEIQDSVCVGQKSKDGSDERVVLFLKMAPGSEFGSTVVESIKNHIRTYLSARHVPAVILPIADIPYTISGKKVEVAIKQALSGQEVLQRGALANPDCLDLYYNIPELQGY</sequence>
<keyword evidence="6 7" id="KW-0067">ATP-binding</keyword>
<dbReference type="Proteomes" id="UP000076420">
    <property type="component" value="Unassembled WGS sequence"/>
</dbReference>
<evidence type="ECO:0000259" key="9">
    <source>
        <dbReference type="Pfam" id="PF00501"/>
    </source>
</evidence>
<dbReference type="PANTHER" id="PTHR42921">
    <property type="entry name" value="ACETOACETYL-COA SYNTHETASE"/>
    <property type="match status" value="1"/>
</dbReference>
<feature type="domain" description="AMP-dependent synthetase/ligase" evidence="9">
    <location>
        <begin position="114"/>
        <end position="493"/>
    </location>
</feature>
<evidence type="ECO:0000256" key="2">
    <source>
        <dbReference type="ARBA" id="ARBA00012988"/>
    </source>
</evidence>
<dbReference type="InterPro" id="IPR020845">
    <property type="entry name" value="AMP-binding_CS"/>
</dbReference>
<feature type="domain" description="Acetyl-coenzyme A synthetase N-terminal" evidence="10">
    <location>
        <begin position="54"/>
        <end position="111"/>
    </location>
</feature>
<dbReference type="SUPFAM" id="SSF56801">
    <property type="entry name" value="Acetyl-CoA synthetase-like"/>
    <property type="match status" value="1"/>
</dbReference>
<dbReference type="VEuPathDB" id="VectorBase:BGLAX_036703"/>
<proteinExistence type="inferred from homology"/>
<dbReference type="EC" id="6.2.1.16" evidence="2 7"/>
<comment type="catalytic activity">
    <reaction evidence="7">
        <text>acetoacetate + ATP + CoA = acetoacetyl-CoA + AMP + diphosphate</text>
        <dbReference type="Rhea" id="RHEA:16117"/>
        <dbReference type="ChEBI" id="CHEBI:13705"/>
        <dbReference type="ChEBI" id="CHEBI:30616"/>
        <dbReference type="ChEBI" id="CHEBI:33019"/>
        <dbReference type="ChEBI" id="CHEBI:57286"/>
        <dbReference type="ChEBI" id="CHEBI:57287"/>
        <dbReference type="ChEBI" id="CHEBI:456215"/>
        <dbReference type="EC" id="6.2.1.16"/>
    </reaction>
</comment>
<dbReference type="OrthoDB" id="10253869at2759"/>
<keyword evidence="7" id="KW-0276">Fatty acid metabolism</keyword>
<dbReference type="AlphaFoldDB" id="A0A2C9K6W2"/>
<dbReference type="GO" id="GO:0005829">
    <property type="term" value="C:cytosol"/>
    <property type="evidence" value="ECO:0007669"/>
    <property type="project" value="UniProtKB-SubCell"/>
</dbReference>
<protein>
    <recommendedName>
        <fullName evidence="3 7">Acetoacetyl-CoA synthetase</fullName>
        <ecNumber evidence="2 7">6.2.1.16</ecNumber>
    </recommendedName>
</protein>
<dbReference type="EnsemblMetazoa" id="BGLB014268-RB">
    <property type="protein sequence ID" value="BGLB014268-PB"/>
    <property type="gene ID" value="BGLB014268"/>
</dbReference>
<comment type="similarity">
    <text evidence="1 7">Belongs to the ATP-dependent AMP-binding enzyme family.</text>
</comment>
<name>A0A2C9K6W2_BIOGL</name>
<dbReference type="GO" id="GO:0005524">
    <property type="term" value="F:ATP binding"/>
    <property type="evidence" value="ECO:0007669"/>
    <property type="project" value="UniProtKB-UniRule"/>
</dbReference>
<dbReference type="Gene3D" id="3.30.300.30">
    <property type="match status" value="1"/>
</dbReference>
<accession>A0A2C9K6W2</accession>
<keyword evidence="5 7" id="KW-0547">Nucleotide-binding</keyword>
<dbReference type="InterPro" id="IPR042099">
    <property type="entry name" value="ANL_N_sf"/>
</dbReference>
<dbReference type="PROSITE" id="PS00455">
    <property type="entry name" value="AMP_BINDING"/>
    <property type="match status" value="1"/>
</dbReference>
<dbReference type="NCBIfam" id="NF002937">
    <property type="entry name" value="PRK03584.1"/>
    <property type="match status" value="1"/>
</dbReference>
<dbReference type="InterPro" id="IPR000873">
    <property type="entry name" value="AMP-dep_synth/lig_dom"/>
</dbReference>
<evidence type="ECO:0000256" key="1">
    <source>
        <dbReference type="ARBA" id="ARBA00006432"/>
    </source>
</evidence>
<dbReference type="KEGG" id="bgt:106053669"/>
<dbReference type="CDD" id="cd05943">
    <property type="entry name" value="AACS"/>
    <property type="match status" value="1"/>
</dbReference>
<feature type="compositionally biased region" description="Polar residues" evidence="8">
    <location>
        <begin position="1"/>
        <end position="12"/>
    </location>
</feature>
<dbReference type="NCBIfam" id="TIGR01217">
    <property type="entry name" value="ac_ac_CoA_syn"/>
    <property type="match status" value="1"/>
</dbReference>
<evidence type="ECO:0000256" key="5">
    <source>
        <dbReference type="ARBA" id="ARBA00022741"/>
    </source>
</evidence>
<dbReference type="InterPro" id="IPR005914">
    <property type="entry name" value="Acac_CoA_synth"/>
</dbReference>
<evidence type="ECO:0000256" key="3">
    <source>
        <dbReference type="ARBA" id="ARBA00015326"/>
    </source>
</evidence>
<keyword evidence="4 7" id="KW-0436">Ligase</keyword>
<reference evidence="11" key="1">
    <citation type="submission" date="2020-05" db="UniProtKB">
        <authorList>
            <consortium name="EnsemblMetazoa"/>
        </authorList>
    </citation>
    <scope>IDENTIFICATION</scope>
    <source>
        <strain evidence="11">BB02</strain>
    </source>
</reference>
<evidence type="ECO:0000313" key="12">
    <source>
        <dbReference type="Proteomes" id="UP000076420"/>
    </source>
</evidence>